<protein>
    <submittedName>
        <fullName evidence="2">Uncharacterized protein</fullName>
    </submittedName>
</protein>
<gene>
    <name evidence="2" type="ORF">GALL_451090</name>
</gene>
<sequence>MHRRAEPLAVELVGEQRLLGAERNDRHCGVQSFEHGDEALVRRSKLLPDAGGLGDVGDRHDPAGLAFAYVDQRGHIDAGVEFAAILAADLERKAGRRGQTVKALLDGQRHFSALLRRPVRVGWAAAQQVDLFEPGHAAEREVDVLDAALHVHRLHAGGQRVFDGTAEGGLACQCVLRAQPLAQLVPARQQRPESEGGEQKDAPVQTLGGPARAAAVAADLQHQSGIEGRKRRAVLQRLVANGLAGGADQQLIVRVQQRHGVTRAQVFRNRVAQNAVDRVDHAHNAGKLVLPHHRGCRFHQPSVVGSLDRARVRRALADQRLLEQLQADRPLEGFADQRGRLIAR</sequence>
<reference evidence="2" key="1">
    <citation type="submission" date="2016-10" db="EMBL/GenBank/DDBJ databases">
        <title>Sequence of Gallionella enrichment culture.</title>
        <authorList>
            <person name="Poehlein A."/>
            <person name="Muehling M."/>
            <person name="Daniel R."/>
        </authorList>
    </citation>
    <scope>NUCLEOTIDE SEQUENCE</scope>
</reference>
<feature type="compositionally biased region" description="Basic and acidic residues" evidence="1">
    <location>
        <begin position="190"/>
        <end position="201"/>
    </location>
</feature>
<accession>A0A1J5PR30</accession>
<name>A0A1J5PR30_9ZZZZ</name>
<comment type="caution">
    <text evidence="2">The sequence shown here is derived from an EMBL/GenBank/DDBJ whole genome shotgun (WGS) entry which is preliminary data.</text>
</comment>
<proteinExistence type="predicted"/>
<feature type="region of interest" description="Disordered" evidence="1">
    <location>
        <begin position="186"/>
        <end position="211"/>
    </location>
</feature>
<dbReference type="AlphaFoldDB" id="A0A1J5PR30"/>
<evidence type="ECO:0000256" key="1">
    <source>
        <dbReference type="SAM" id="MobiDB-lite"/>
    </source>
</evidence>
<organism evidence="2">
    <name type="scientific">mine drainage metagenome</name>
    <dbReference type="NCBI Taxonomy" id="410659"/>
    <lineage>
        <taxon>unclassified sequences</taxon>
        <taxon>metagenomes</taxon>
        <taxon>ecological metagenomes</taxon>
    </lineage>
</organism>
<evidence type="ECO:0000313" key="2">
    <source>
        <dbReference type="EMBL" id="OIQ73256.1"/>
    </source>
</evidence>
<dbReference type="EMBL" id="MLJW01002939">
    <property type="protein sequence ID" value="OIQ73256.1"/>
    <property type="molecule type" value="Genomic_DNA"/>
</dbReference>